<name>A0A172JGH6_9CAUD</name>
<dbReference type="EMBL" id="KU687350">
    <property type="protein sequence ID" value="AMR59584.1"/>
    <property type="molecule type" value="Genomic_DNA"/>
</dbReference>
<accession>A0A172JGH6</accession>
<evidence type="ECO:0000313" key="1">
    <source>
        <dbReference type="EMBL" id="AMR59584.1"/>
    </source>
</evidence>
<evidence type="ECO:0000313" key="2">
    <source>
        <dbReference type="Proteomes" id="UP000202940"/>
    </source>
</evidence>
<proteinExistence type="predicted"/>
<dbReference type="RefSeq" id="YP_009279729.1">
    <property type="nucleotide sequence ID" value="NC_031018.1"/>
</dbReference>
<gene>
    <name evidence="1" type="ORF">sh4_0001</name>
</gene>
<dbReference type="Proteomes" id="UP000202940">
    <property type="component" value="Segment"/>
</dbReference>
<dbReference type="GeneID" id="29062704"/>
<keyword evidence="2" id="KW-1185">Reference proteome</keyword>
<reference evidence="1 2" key="1">
    <citation type="submission" date="2016-02" db="EMBL/GenBank/DDBJ databases">
        <title>Characterization of five Podoviridae phages infecting Citrobacter freundii.</title>
        <authorList>
            <person name="Hamdi S."/>
            <person name="Rousseau G.M."/>
            <person name="Labrie S.J."/>
            <person name="Saied Kourda R."/>
            <person name="Tremblay D.M."/>
            <person name="Moineau S."/>
            <person name="Ben Slama K."/>
        </authorList>
    </citation>
    <scope>NUCLEOTIDE SEQUENCE [LARGE SCALE GENOMIC DNA]</scope>
</reference>
<organism evidence="1 2">
    <name type="scientific">Citrobacter phage SH4</name>
    <dbReference type="NCBI Taxonomy" id="1805467"/>
    <lineage>
        <taxon>Viruses</taxon>
        <taxon>Duplodnaviria</taxon>
        <taxon>Heunggongvirae</taxon>
        <taxon>Uroviricota</taxon>
        <taxon>Caudoviricetes</taxon>
        <taxon>Autographivirales</taxon>
        <taxon>Autotranscriptaviridae</taxon>
        <taxon>Studiervirinae</taxon>
        <taxon>Kayfunavirus</taxon>
        <taxon>Kayfunavirus SH4</taxon>
    </lineage>
</organism>
<dbReference type="KEGG" id="vg:29062704"/>
<dbReference type="OrthoDB" id="23880at10239"/>
<sequence>MAYRKMTKAEVIAECRETFREFPETFRGDDIAKQQHWNDYTDSLCKAGMISNHQYNTWSNPFKELQS</sequence>
<protein>
    <submittedName>
        <fullName evidence="1">Uncharacterized protein</fullName>
    </submittedName>
</protein>